<proteinExistence type="predicted"/>
<evidence type="ECO:0000313" key="2">
    <source>
        <dbReference type="Proteomes" id="UP001515480"/>
    </source>
</evidence>
<accession>A0AB34JPN7</accession>
<evidence type="ECO:0000313" key="1">
    <source>
        <dbReference type="EMBL" id="KAL1523851.1"/>
    </source>
</evidence>
<dbReference type="Proteomes" id="UP001515480">
    <property type="component" value="Unassembled WGS sequence"/>
</dbReference>
<protein>
    <submittedName>
        <fullName evidence="1">Uncharacterized protein</fullName>
    </submittedName>
</protein>
<name>A0AB34JPN7_PRYPA</name>
<gene>
    <name evidence="1" type="ORF">AB1Y20_018772</name>
</gene>
<reference evidence="1 2" key="1">
    <citation type="journal article" date="2024" name="Science">
        <title>Giant polyketide synthase enzymes in the biosynthesis of giant marine polyether toxins.</title>
        <authorList>
            <person name="Fallon T.R."/>
            <person name="Shende V.V."/>
            <person name="Wierzbicki I.H."/>
            <person name="Pendleton A.L."/>
            <person name="Watervoot N.F."/>
            <person name="Auber R.P."/>
            <person name="Gonzalez D.J."/>
            <person name="Wisecaver J.H."/>
            <person name="Moore B.S."/>
        </authorList>
    </citation>
    <scope>NUCLEOTIDE SEQUENCE [LARGE SCALE GENOMIC DNA]</scope>
    <source>
        <strain evidence="1 2">12B1</strain>
    </source>
</reference>
<sequence>MLKLSRPPFLSAAALLLLVVVGFVTLLGKPGRQLTPHPAASCGLSPDFCPGSPAPQHARCSIAVAFEQPCEVVQEEVEARIARNADRKSHPGAYALLASAPAACTKGSRHTAVGAHPSPADVGMAGEYFTDFFGLTYQGVGGGCRVAACSESQGMSLCDFSTNFCNVFNLFCNSTDGCTSLVTSLKYELVATGEDCFHTAVCTQLSSLESGAEADPAQCAR</sequence>
<organism evidence="1 2">
    <name type="scientific">Prymnesium parvum</name>
    <name type="common">Toxic golden alga</name>
    <dbReference type="NCBI Taxonomy" id="97485"/>
    <lineage>
        <taxon>Eukaryota</taxon>
        <taxon>Haptista</taxon>
        <taxon>Haptophyta</taxon>
        <taxon>Prymnesiophyceae</taxon>
        <taxon>Prymnesiales</taxon>
        <taxon>Prymnesiaceae</taxon>
        <taxon>Prymnesium</taxon>
    </lineage>
</organism>
<keyword evidence="2" id="KW-1185">Reference proteome</keyword>
<comment type="caution">
    <text evidence="1">The sequence shown here is derived from an EMBL/GenBank/DDBJ whole genome shotgun (WGS) entry which is preliminary data.</text>
</comment>
<dbReference type="AlphaFoldDB" id="A0AB34JPN7"/>
<dbReference type="EMBL" id="JBGBPQ010000005">
    <property type="protein sequence ID" value="KAL1523851.1"/>
    <property type="molecule type" value="Genomic_DNA"/>
</dbReference>